<dbReference type="RefSeq" id="XP_033522008.1">
    <property type="nucleotide sequence ID" value="XM_033672022.1"/>
</dbReference>
<feature type="compositionally biased region" description="Basic and acidic residues" evidence="1">
    <location>
        <begin position="130"/>
        <end position="140"/>
    </location>
</feature>
<feature type="region of interest" description="Disordered" evidence="1">
    <location>
        <begin position="129"/>
        <end position="148"/>
    </location>
</feature>
<protein>
    <submittedName>
        <fullName evidence="2">Uncharacterized protein</fullName>
    </submittedName>
</protein>
<reference evidence="2" key="1">
    <citation type="journal article" date="2020" name="Stud. Mycol.">
        <title>101 Dothideomycetes genomes: a test case for predicting lifestyles and emergence of pathogens.</title>
        <authorList>
            <person name="Haridas S."/>
            <person name="Albert R."/>
            <person name="Binder M."/>
            <person name="Bloem J."/>
            <person name="Labutti K."/>
            <person name="Salamov A."/>
            <person name="Andreopoulos B."/>
            <person name="Baker S."/>
            <person name="Barry K."/>
            <person name="Bills G."/>
            <person name="Bluhm B."/>
            <person name="Cannon C."/>
            <person name="Castanera R."/>
            <person name="Culley D."/>
            <person name="Daum C."/>
            <person name="Ezra D."/>
            <person name="Gonzalez J."/>
            <person name="Henrissat B."/>
            <person name="Kuo A."/>
            <person name="Liang C."/>
            <person name="Lipzen A."/>
            <person name="Lutzoni F."/>
            <person name="Magnuson J."/>
            <person name="Mondo S."/>
            <person name="Nolan M."/>
            <person name="Ohm R."/>
            <person name="Pangilinan J."/>
            <person name="Park H.-J."/>
            <person name="Ramirez L."/>
            <person name="Alfaro M."/>
            <person name="Sun H."/>
            <person name="Tritt A."/>
            <person name="Yoshinaga Y."/>
            <person name="Zwiers L.-H."/>
            <person name="Turgeon B."/>
            <person name="Goodwin S."/>
            <person name="Spatafora J."/>
            <person name="Crous P."/>
            <person name="Grigoriev I."/>
        </authorList>
    </citation>
    <scope>NUCLEOTIDE SEQUENCE</scope>
    <source>
        <strain evidence="2">CBS 119687</strain>
    </source>
</reference>
<dbReference type="EMBL" id="ML977510">
    <property type="protein sequence ID" value="KAF2127619.1"/>
    <property type="molecule type" value="Genomic_DNA"/>
</dbReference>
<dbReference type="GeneID" id="54412454"/>
<feature type="region of interest" description="Disordered" evidence="1">
    <location>
        <begin position="101"/>
        <end position="120"/>
    </location>
</feature>
<keyword evidence="3" id="KW-1185">Reference proteome</keyword>
<dbReference type="Proteomes" id="UP000799771">
    <property type="component" value="Unassembled WGS sequence"/>
</dbReference>
<proteinExistence type="predicted"/>
<evidence type="ECO:0000313" key="2">
    <source>
        <dbReference type="EMBL" id="KAF2127619.1"/>
    </source>
</evidence>
<evidence type="ECO:0000256" key="1">
    <source>
        <dbReference type="SAM" id="MobiDB-lite"/>
    </source>
</evidence>
<feature type="compositionally biased region" description="Polar residues" evidence="1">
    <location>
        <begin position="109"/>
        <end position="120"/>
    </location>
</feature>
<accession>A0A6A6A6U7</accession>
<evidence type="ECO:0000313" key="3">
    <source>
        <dbReference type="Proteomes" id="UP000799771"/>
    </source>
</evidence>
<sequence length="278" mass="31318">MMALPTVTMTSFGDARQMSYTVPRSDTHDKLVQFAISQFGGRYPQEQWEVHFHMATEDLTDDMCEGRISEISYDKHDYFYSTFLSGTRLRIVAHFTLRQGTEVQPPPSKITTTQSMGSSEANAIVLDVETPPRVKREKPESTAVTNKSLSRDNTVLSDQRGQDLPVYSRPSEPFDKGVFCADLESLKENGPPDTSKYANAKFEIFSHARQGQLVHAHLIDYTRHGVDALEPCAFCTFDGIKCRIYHPSMRGFKVRLADRPLGHRCSGCRFNGHKCNAA</sequence>
<dbReference type="AlphaFoldDB" id="A0A6A6A6U7"/>
<organism evidence="2 3">
    <name type="scientific">Dothidotthia symphoricarpi CBS 119687</name>
    <dbReference type="NCBI Taxonomy" id="1392245"/>
    <lineage>
        <taxon>Eukaryota</taxon>
        <taxon>Fungi</taxon>
        <taxon>Dikarya</taxon>
        <taxon>Ascomycota</taxon>
        <taxon>Pezizomycotina</taxon>
        <taxon>Dothideomycetes</taxon>
        <taxon>Pleosporomycetidae</taxon>
        <taxon>Pleosporales</taxon>
        <taxon>Dothidotthiaceae</taxon>
        <taxon>Dothidotthia</taxon>
    </lineage>
</organism>
<name>A0A6A6A6U7_9PLEO</name>
<gene>
    <name evidence="2" type="ORF">P153DRAFT_405808</name>
</gene>